<keyword evidence="1" id="KW-0732">Signal</keyword>
<protein>
    <recommendedName>
        <fullName evidence="4">Beta-lactamase-inhibitor-like, PepSY-like</fullName>
    </recommendedName>
</protein>
<dbReference type="Proteomes" id="UP000199592">
    <property type="component" value="Unassembled WGS sequence"/>
</dbReference>
<organism evidence="2 3">
    <name type="scientific">Flagellimonas zhangzhouensis</name>
    <dbReference type="NCBI Taxonomy" id="1073328"/>
    <lineage>
        <taxon>Bacteria</taxon>
        <taxon>Pseudomonadati</taxon>
        <taxon>Bacteroidota</taxon>
        <taxon>Flavobacteriia</taxon>
        <taxon>Flavobacteriales</taxon>
        <taxon>Flavobacteriaceae</taxon>
        <taxon>Flagellimonas</taxon>
    </lineage>
</organism>
<dbReference type="OrthoDB" id="668160at2"/>
<evidence type="ECO:0000313" key="2">
    <source>
        <dbReference type="EMBL" id="SDW87130.1"/>
    </source>
</evidence>
<gene>
    <name evidence="2" type="ORF">SAMN04487892_2562</name>
</gene>
<proteinExistence type="predicted"/>
<accession>A0A1H2X2N1</accession>
<evidence type="ECO:0000313" key="3">
    <source>
        <dbReference type="Proteomes" id="UP000199592"/>
    </source>
</evidence>
<evidence type="ECO:0008006" key="4">
    <source>
        <dbReference type="Google" id="ProtNLM"/>
    </source>
</evidence>
<reference evidence="3" key="1">
    <citation type="submission" date="2016-10" db="EMBL/GenBank/DDBJ databases">
        <authorList>
            <person name="Varghese N."/>
            <person name="Submissions S."/>
        </authorList>
    </citation>
    <scope>NUCLEOTIDE SEQUENCE [LARGE SCALE GENOMIC DNA]</scope>
    <source>
        <strain evidence="3">DSM 25030</strain>
    </source>
</reference>
<dbReference type="EMBL" id="FNMY01000003">
    <property type="protein sequence ID" value="SDW87130.1"/>
    <property type="molecule type" value="Genomic_DNA"/>
</dbReference>
<sequence>MKSLLILFFALCLAMPSFAQEETERTVELSEVTVGAANHTYLGVVLDYRFPAVVTDLENKAAKYDIRQSKLFVEGVEEIEVTFSGEKGHIIATYNQNGTITEAVERYYDITFPLDIRQQVYNENPGWMINKDAYVVTYDYDKDLKRKGRFQLMKDGKKKNVTIEF</sequence>
<keyword evidence="3" id="KW-1185">Reference proteome</keyword>
<evidence type="ECO:0000256" key="1">
    <source>
        <dbReference type="SAM" id="SignalP"/>
    </source>
</evidence>
<feature type="signal peptide" evidence="1">
    <location>
        <begin position="1"/>
        <end position="19"/>
    </location>
</feature>
<dbReference type="AlphaFoldDB" id="A0A1H2X2N1"/>
<feature type="chain" id="PRO_5011621663" description="Beta-lactamase-inhibitor-like, PepSY-like" evidence="1">
    <location>
        <begin position="20"/>
        <end position="165"/>
    </location>
</feature>
<dbReference type="RefSeq" id="WP_139150368.1">
    <property type="nucleotide sequence ID" value="NZ_FNKI01000001.1"/>
</dbReference>
<name>A0A1H2X2N1_9FLAO</name>
<dbReference type="STRING" id="1073328.SAMN05216294_1182"/>